<dbReference type="RefSeq" id="XP_004340770.1">
    <property type="nucleotide sequence ID" value="XM_004340722.2"/>
</dbReference>
<evidence type="ECO:0000313" key="4">
    <source>
        <dbReference type="Proteomes" id="UP000008743"/>
    </source>
</evidence>
<feature type="transmembrane region" description="Helical" evidence="2">
    <location>
        <begin position="92"/>
        <end position="117"/>
    </location>
</feature>
<dbReference type="PhylomeDB" id="A0A0D2X5U2"/>
<dbReference type="InParanoid" id="A0A0D2X5U2"/>
<organism evidence="3 4">
    <name type="scientific">Capsaspora owczarzaki (strain ATCC 30864)</name>
    <dbReference type="NCBI Taxonomy" id="595528"/>
    <lineage>
        <taxon>Eukaryota</taxon>
        <taxon>Filasterea</taxon>
        <taxon>Capsaspora</taxon>
    </lineage>
</organism>
<evidence type="ECO:0000256" key="1">
    <source>
        <dbReference type="SAM" id="MobiDB-lite"/>
    </source>
</evidence>
<evidence type="ECO:0008006" key="5">
    <source>
        <dbReference type="Google" id="ProtNLM"/>
    </source>
</evidence>
<dbReference type="AlphaFoldDB" id="A0A0D2X5U2"/>
<feature type="transmembrane region" description="Helical" evidence="2">
    <location>
        <begin position="171"/>
        <end position="191"/>
    </location>
</feature>
<proteinExistence type="predicted"/>
<keyword evidence="2" id="KW-0472">Membrane</keyword>
<keyword evidence="2" id="KW-1133">Transmembrane helix</keyword>
<gene>
    <name evidence="3" type="ORF">CAOG_008351</name>
</gene>
<keyword evidence="4" id="KW-1185">Reference proteome</keyword>
<evidence type="ECO:0000256" key="2">
    <source>
        <dbReference type="SAM" id="Phobius"/>
    </source>
</evidence>
<feature type="transmembrane region" description="Helical" evidence="2">
    <location>
        <begin position="63"/>
        <end position="80"/>
    </location>
</feature>
<feature type="transmembrane region" description="Helical" evidence="2">
    <location>
        <begin position="30"/>
        <end position="51"/>
    </location>
</feature>
<accession>A0A0D2X5U2</accession>
<feature type="transmembrane region" description="Helical" evidence="2">
    <location>
        <begin position="262"/>
        <end position="285"/>
    </location>
</feature>
<feature type="transmembrane region" description="Helical" evidence="2">
    <location>
        <begin position="305"/>
        <end position="329"/>
    </location>
</feature>
<feature type="transmembrane region" description="Helical" evidence="2">
    <location>
        <begin position="138"/>
        <end position="159"/>
    </location>
</feature>
<name>A0A0D2X5U2_CAPO3</name>
<dbReference type="Proteomes" id="UP000008743">
    <property type="component" value="Unassembled WGS sequence"/>
</dbReference>
<sequence length="419" mass="46301">MQANANCSTPYLGPNCDVTFAENLGASYQVVQGLLCTLLIGASLFGLVQSYRITCKNGWCTKLDNTVIYLSTLTAISAAIRQVDSSGWRGVYPIWVTSVLYDVSTCFILTVWMRVVLSWATFVSRSVAASFRSRLFQWGYYAAVAYAWFTQLISTLFMFTTGPYWAGKVAMYALLCGVIAAFFCCSFVFAYRIRKLLAQAQARYGDSSASSHRKDNPSSSKGDTSFAISVDGSKIDGAASSAKAKAAEGLASKRRRLAIQRIYRMTMWAMVIQVIGLLALFYNIIKWSTSQYNLDPPHVQPVPKVGDLIVAHIFDLVHFMAAVFFLWYYRVSRSRGQVQSATSESDESAHATSTDHHHQDWATSFISRVEESDHAAEMVYRSPSQMLTGSMEFTHGDAPSLATLPEESEAADVHVTIAA</sequence>
<feature type="compositionally biased region" description="Basic and acidic residues" evidence="1">
    <location>
        <begin position="347"/>
        <end position="359"/>
    </location>
</feature>
<reference evidence="4" key="1">
    <citation type="submission" date="2011-02" db="EMBL/GenBank/DDBJ databases">
        <title>The Genome Sequence of Capsaspora owczarzaki ATCC 30864.</title>
        <authorList>
            <person name="Russ C."/>
            <person name="Cuomo C."/>
            <person name="Burger G."/>
            <person name="Gray M.W."/>
            <person name="Holland P.W.H."/>
            <person name="King N."/>
            <person name="Lang F.B.F."/>
            <person name="Roger A.J."/>
            <person name="Ruiz-Trillo I."/>
            <person name="Young S.K."/>
            <person name="Zeng Q."/>
            <person name="Gargeya S."/>
            <person name="Alvarado L."/>
            <person name="Berlin A."/>
            <person name="Chapman S.B."/>
            <person name="Chen Z."/>
            <person name="Freedman E."/>
            <person name="Gellesch M."/>
            <person name="Goldberg J."/>
            <person name="Griggs A."/>
            <person name="Gujja S."/>
            <person name="Heilman E."/>
            <person name="Heiman D."/>
            <person name="Howarth C."/>
            <person name="Mehta T."/>
            <person name="Neiman D."/>
            <person name="Pearson M."/>
            <person name="Roberts A."/>
            <person name="Saif S."/>
            <person name="Shea T."/>
            <person name="Shenoy N."/>
            <person name="Sisk P."/>
            <person name="Stolte C."/>
            <person name="Sykes S."/>
            <person name="White J."/>
            <person name="Yandava C."/>
            <person name="Haas B."/>
            <person name="Nusbaum C."/>
            <person name="Birren B."/>
        </authorList>
    </citation>
    <scope>NUCLEOTIDE SEQUENCE</scope>
    <source>
        <strain evidence="4">ATCC 30864</strain>
    </source>
</reference>
<dbReference type="EMBL" id="KE346415">
    <property type="protein sequence ID" value="KJE98404.1"/>
    <property type="molecule type" value="Genomic_DNA"/>
</dbReference>
<protein>
    <recommendedName>
        <fullName evidence="5">THH1/TOM1/TOM3 domain-containing protein</fullName>
    </recommendedName>
</protein>
<evidence type="ECO:0000313" key="3">
    <source>
        <dbReference type="EMBL" id="KJE98404.1"/>
    </source>
</evidence>
<keyword evidence="2" id="KW-0812">Transmembrane</keyword>
<feature type="region of interest" description="Disordered" evidence="1">
    <location>
        <begin position="340"/>
        <end position="359"/>
    </location>
</feature>